<dbReference type="PROSITE" id="PS51257">
    <property type="entry name" value="PROKAR_LIPOPROTEIN"/>
    <property type="match status" value="1"/>
</dbReference>
<proteinExistence type="predicted"/>
<protein>
    <recommendedName>
        <fullName evidence="2">Lipoprotein</fullName>
    </recommendedName>
</protein>
<organism evidence="1">
    <name type="scientific">uncultured bacterium</name>
    <name type="common">gcode 4</name>
    <dbReference type="NCBI Taxonomy" id="1234023"/>
    <lineage>
        <taxon>Bacteria</taxon>
        <taxon>environmental samples</taxon>
    </lineage>
</organism>
<comment type="caution">
    <text evidence="1">The sequence shown here is derived from an EMBL/GenBank/DDBJ whole genome shotgun (WGS) entry which is preliminary data.</text>
</comment>
<gene>
    <name evidence="1" type="ORF">ACD_80C00118G0022</name>
</gene>
<name>K1XXP1_9BACT</name>
<dbReference type="EMBL" id="AMFJ01036125">
    <property type="protein sequence ID" value="EKD25113.1"/>
    <property type="molecule type" value="Genomic_DNA"/>
</dbReference>
<reference evidence="1" key="1">
    <citation type="journal article" date="2012" name="Science">
        <title>Fermentation, hydrogen, and sulfur metabolism in multiple uncultivated bacterial phyla.</title>
        <authorList>
            <person name="Wrighton K.C."/>
            <person name="Thomas B.C."/>
            <person name="Sharon I."/>
            <person name="Miller C.S."/>
            <person name="Castelle C.J."/>
            <person name="VerBerkmoes N.C."/>
            <person name="Wilkins M.J."/>
            <person name="Hettich R.L."/>
            <person name="Lipton M.S."/>
            <person name="Williams K.H."/>
            <person name="Long P.E."/>
            <person name="Banfield J.F."/>
        </authorList>
    </citation>
    <scope>NUCLEOTIDE SEQUENCE [LARGE SCALE GENOMIC DNA]</scope>
</reference>
<evidence type="ECO:0008006" key="2">
    <source>
        <dbReference type="Google" id="ProtNLM"/>
    </source>
</evidence>
<dbReference type="AlphaFoldDB" id="K1XXP1"/>
<sequence>MKRYSLIILFTVLILTGCKSKTFFSIPFDKFTFNLYDNNKQYISMPTPPDTIGMKVLKEMKETTGTGSTGFINSVIIVKTVIQSWTNMKELVDSNTKNLQLKLLKYKPTDNENKKVKCPGIQYSWYITAFSYQLEKDTLYGGQYFFTDDTSLYLISLSSDTPKDINSFISSINTIKCTQ</sequence>
<evidence type="ECO:0000313" key="1">
    <source>
        <dbReference type="EMBL" id="EKD25113.1"/>
    </source>
</evidence>
<accession>K1XXP1</accession>